<name>A0A2U8H4P6_9RHOO</name>
<gene>
    <name evidence="7" type="ORF">CEW87_12960</name>
</gene>
<accession>A0A2U8H4P6</accession>
<evidence type="ECO:0000256" key="2">
    <source>
        <dbReference type="ARBA" id="ARBA00022723"/>
    </source>
</evidence>
<feature type="chain" id="PRO_5015841195" evidence="5">
    <location>
        <begin position="28"/>
        <end position="154"/>
    </location>
</feature>
<dbReference type="Proteomes" id="UP000244902">
    <property type="component" value="Chromosome"/>
</dbReference>
<evidence type="ECO:0000256" key="4">
    <source>
        <dbReference type="PROSITE-ProRule" id="PRU00433"/>
    </source>
</evidence>
<keyword evidence="3 4" id="KW-0408">Iron</keyword>
<proteinExistence type="predicted"/>
<dbReference type="Gene3D" id="1.10.760.10">
    <property type="entry name" value="Cytochrome c-like domain"/>
    <property type="match status" value="1"/>
</dbReference>
<feature type="domain" description="Cytochrome c" evidence="6">
    <location>
        <begin position="29"/>
        <end position="124"/>
    </location>
</feature>
<evidence type="ECO:0000256" key="5">
    <source>
        <dbReference type="SAM" id="SignalP"/>
    </source>
</evidence>
<dbReference type="AlphaFoldDB" id="A0A2U8H4P6"/>
<evidence type="ECO:0000259" key="6">
    <source>
        <dbReference type="PROSITE" id="PS51007"/>
    </source>
</evidence>
<dbReference type="GO" id="GO:0046872">
    <property type="term" value="F:metal ion binding"/>
    <property type="evidence" value="ECO:0007669"/>
    <property type="project" value="UniProtKB-KW"/>
</dbReference>
<protein>
    <submittedName>
        <fullName evidence="7">Cytochrome C</fullName>
    </submittedName>
</protein>
<dbReference type="PROSITE" id="PS51007">
    <property type="entry name" value="CYTC"/>
    <property type="match status" value="1"/>
</dbReference>
<dbReference type="InterPro" id="IPR009056">
    <property type="entry name" value="Cyt_c-like_dom"/>
</dbReference>
<keyword evidence="1 4" id="KW-0349">Heme</keyword>
<sequence>MNRLLAAGRTGVLVWAALLGASLTAGAAHASEAGKARYQYILNCAGCHQADGSGAKSGGVPTMRGQIGHFAGIPEGRDFLVKVPGTSNSALNNADIARMLNWMLQAFSAETLPADLAPYTEAEVSRLRSQPLSDVSAARRAIVSKLAERGVRIE</sequence>
<feature type="signal peptide" evidence="5">
    <location>
        <begin position="1"/>
        <end position="27"/>
    </location>
</feature>
<evidence type="ECO:0000313" key="7">
    <source>
        <dbReference type="EMBL" id="AWI80196.1"/>
    </source>
</evidence>
<organism evidence="7 8">
    <name type="scientific">Parazoarcus communis</name>
    <dbReference type="NCBI Taxonomy" id="41977"/>
    <lineage>
        <taxon>Bacteria</taxon>
        <taxon>Pseudomonadati</taxon>
        <taxon>Pseudomonadota</taxon>
        <taxon>Betaproteobacteria</taxon>
        <taxon>Rhodocyclales</taxon>
        <taxon>Zoogloeaceae</taxon>
        <taxon>Parazoarcus</taxon>
    </lineage>
</organism>
<evidence type="ECO:0000256" key="1">
    <source>
        <dbReference type="ARBA" id="ARBA00022617"/>
    </source>
</evidence>
<dbReference type="SUPFAM" id="SSF46626">
    <property type="entry name" value="Cytochrome c"/>
    <property type="match status" value="1"/>
</dbReference>
<reference evidence="7 8" key="1">
    <citation type="submission" date="2017-06" db="EMBL/GenBank/DDBJ databases">
        <title>Azoarcus sp. TSNA42 complete genome sequence.</title>
        <authorList>
            <person name="Woo J.-H."/>
            <person name="Kim H.-S."/>
        </authorList>
    </citation>
    <scope>NUCLEOTIDE SEQUENCE [LARGE SCALE GENOMIC DNA]</scope>
    <source>
        <strain evidence="7 8">TSNA42</strain>
    </source>
</reference>
<dbReference type="GO" id="GO:0009055">
    <property type="term" value="F:electron transfer activity"/>
    <property type="evidence" value="ECO:0007669"/>
    <property type="project" value="InterPro"/>
</dbReference>
<dbReference type="GO" id="GO:0020037">
    <property type="term" value="F:heme binding"/>
    <property type="evidence" value="ECO:0007669"/>
    <property type="project" value="InterPro"/>
</dbReference>
<dbReference type="InterPro" id="IPR036909">
    <property type="entry name" value="Cyt_c-like_dom_sf"/>
</dbReference>
<dbReference type="EMBL" id="CP022188">
    <property type="protein sequence ID" value="AWI80196.1"/>
    <property type="molecule type" value="Genomic_DNA"/>
</dbReference>
<evidence type="ECO:0000313" key="8">
    <source>
        <dbReference type="Proteomes" id="UP000244902"/>
    </source>
</evidence>
<keyword evidence="5" id="KW-0732">Signal</keyword>
<evidence type="ECO:0000256" key="3">
    <source>
        <dbReference type="ARBA" id="ARBA00023004"/>
    </source>
</evidence>
<dbReference type="OrthoDB" id="9811281at2"/>
<keyword evidence="2 4" id="KW-0479">Metal-binding</keyword>
<dbReference type="RefSeq" id="WP_108973582.1">
    <property type="nucleotide sequence ID" value="NZ_CP022188.1"/>
</dbReference>
<dbReference type="Pfam" id="PF00034">
    <property type="entry name" value="Cytochrom_C"/>
    <property type="match status" value="1"/>
</dbReference>